<protein>
    <submittedName>
        <fullName evidence="1">Uncharacterized protein</fullName>
    </submittedName>
</protein>
<proteinExistence type="predicted"/>
<sequence length="41" mass="4745">MNGTIQPMKRFFKDFLPISLYHTALQFIKKANRFSIGLPSS</sequence>
<accession>A0A915YLT6</accession>
<gene>
    <name evidence="1" type="ORF">AsAng_0062570</name>
</gene>
<dbReference type="Proteomes" id="UP001060919">
    <property type="component" value="Chromosome"/>
</dbReference>
<keyword evidence="2" id="KW-1185">Reference proteome</keyword>
<evidence type="ECO:0000313" key="1">
    <source>
        <dbReference type="EMBL" id="BDS15473.1"/>
    </source>
</evidence>
<dbReference type="AlphaFoldDB" id="A0A915YLT6"/>
<dbReference type="EMBL" id="AP026867">
    <property type="protein sequence ID" value="BDS15473.1"/>
    <property type="molecule type" value="Genomic_DNA"/>
</dbReference>
<reference evidence="1" key="1">
    <citation type="submission" date="2022-09" db="EMBL/GenBank/DDBJ databases">
        <title>Aureispira anguillicida sp. nov., isolated from Leptocephalus of Japanese eel Anguilla japonica.</title>
        <authorList>
            <person name="Yuasa K."/>
            <person name="Mekata T."/>
            <person name="Ikunari K."/>
        </authorList>
    </citation>
    <scope>NUCLEOTIDE SEQUENCE</scope>
    <source>
        <strain evidence="1">EL160426</strain>
    </source>
</reference>
<evidence type="ECO:0000313" key="2">
    <source>
        <dbReference type="Proteomes" id="UP001060919"/>
    </source>
</evidence>
<organism evidence="1 2">
    <name type="scientific">Aureispira anguillae</name>
    <dbReference type="NCBI Taxonomy" id="2864201"/>
    <lineage>
        <taxon>Bacteria</taxon>
        <taxon>Pseudomonadati</taxon>
        <taxon>Bacteroidota</taxon>
        <taxon>Saprospiria</taxon>
        <taxon>Saprospirales</taxon>
        <taxon>Saprospiraceae</taxon>
        <taxon>Aureispira</taxon>
    </lineage>
</organism>
<dbReference type="KEGG" id="aup:AsAng_0062570"/>
<name>A0A915YLT6_9BACT</name>